<dbReference type="RefSeq" id="WP_307354437.1">
    <property type="nucleotide sequence ID" value="NZ_JAUSVU010000011.1"/>
</dbReference>
<evidence type="ECO:0000256" key="7">
    <source>
        <dbReference type="SAM" id="MobiDB-lite"/>
    </source>
</evidence>
<evidence type="ECO:0000259" key="9">
    <source>
        <dbReference type="Pfam" id="PF02470"/>
    </source>
</evidence>
<proteinExistence type="predicted"/>
<evidence type="ECO:0000256" key="4">
    <source>
        <dbReference type="ARBA" id="ARBA00022692"/>
    </source>
</evidence>
<comment type="subcellular location">
    <subcellularLocation>
        <location evidence="1">Cell inner membrane</location>
    </subcellularLocation>
</comment>
<keyword evidence="2" id="KW-1003">Cell membrane</keyword>
<keyword evidence="5 8" id="KW-1133">Transmembrane helix</keyword>
<dbReference type="Pfam" id="PF02470">
    <property type="entry name" value="MlaD"/>
    <property type="match status" value="3"/>
</dbReference>
<evidence type="ECO:0000256" key="2">
    <source>
        <dbReference type="ARBA" id="ARBA00022475"/>
    </source>
</evidence>
<keyword evidence="4 8" id="KW-0812">Transmembrane</keyword>
<gene>
    <name evidence="10" type="ORF">QO018_003293</name>
</gene>
<evidence type="ECO:0000313" key="10">
    <source>
        <dbReference type="EMBL" id="MDQ0534420.1"/>
    </source>
</evidence>
<dbReference type="PANTHER" id="PTHR30462">
    <property type="entry name" value="INTERMEMBRANE TRANSPORT PROTEIN PQIB-RELATED"/>
    <property type="match status" value="1"/>
</dbReference>
<feature type="transmembrane region" description="Helical" evidence="8">
    <location>
        <begin position="47"/>
        <end position="66"/>
    </location>
</feature>
<sequence length="586" mass="62505">MTDDKMPDDKKSEETRSGRGPDGDQPARPSAQPPEVALPPRRRLSPLWALPLVAALIAGWLGWTWLEERGPEIVITFQSGDGLEAGRTKIKHKSVDLGTIMKVQLSDDLSRVVATARMERTAQGYLKQSTRFWVVRPRLSLAGVSGLSTVVSGSYVEMEPGGGDDRRDFNALEEPPVVRSDVPGRSFTLRTAQLGSLSQGSPVYFHGVQVGEVMGYNLSPQDRAVTVTIFVRSPYETLVHEQTRFWRSSGIQFSAGAEGFKFQTESLRSLALGGVVLETPGEGEAGPAATEGTVFTLYEDPVSAVETRDRLRVRYTLEFPGSVQGLQGGAPVLLRGMTIGQVVGVRLLYDPKDQRLHVPVEIELEPGRISRVNGDPVSGPMDEAAARRMISSLVDKGLRARLASGNLLTGQKLVALDIEPNAPPPVKEAEEKRGVVSGEHSDLPTVASGDLDSITRSAGAVMDTIAGLPLDALVGDLRRTIQSVGGLAGSPDLARSLAALAKALGSADALMRDADRQLPALVQSLRGVATAAQGTLNSANGLLGGGGGTPDIAGMLKQLNDAARSFRVLADYLERHPEALLRGKTQ</sequence>
<evidence type="ECO:0000256" key="8">
    <source>
        <dbReference type="SAM" id="Phobius"/>
    </source>
</evidence>
<evidence type="ECO:0000313" key="11">
    <source>
        <dbReference type="Proteomes" id="UP001244552"/>
    </source>
</evidence>
<dbReference type="Proteomes" id="UP001244552">
    <property type="component" value="Unassembled WGS sequence"/>
</dbReference>
<accession>A0ABU0MLS7</accession>
<feature type="domain" description="Mce/MlaD" evidence="9">
    <location>
        <begin position="313"/>
        <end position="417"/>
    </location>
</feature>
<dbReference type="InterPro" id="IPR003399">
    <property type="entry name" value="Mce/MlaD"/>
</dbReference>
<comment type="caution">
    <text evidence="10">The sequence shown here is derived from an EMBL/GenBank/DDBJ whole genome shotgun (WGS) entry which is preliminary data.</text>
</comment>
<organism evidence="10 11">
    <name type="scientific">Azospirillum picis</name>
    <dbReference type="NCBI Taxonomy" id="488438"/>
    <lineage>
        <taxon>Bacteria</taxon>
        <taxon>Pseudomonadati</taxon>
        <taxon>Pseudomonadota</taxon>
        <taxon>Alphaproteobacteria</taxon>
        <taxon>Rhodospirillales</taxon>
        <taxon>Azospirillaceae</taxon>
        <taxon>Azospirillum</taxon>
    </lineage>
</organism>
<feature type="region of interest" description="Disordered" evidence="7">
    <location>
        <begin position="1"/>
        <end position="38"/>
    </location>
</feature>
<evidence type="ECO:0000256" key="6">
    <source>
        <dbReference type="ARBA" id="ARBA00023136"/>
    </source>
</evidence>
<feature type="region of interest" description="Disordered" evidence="7">
    <location>
        <begin position="419"/>
        <end position="449"/>
    </location>
</feature>
<evidence type="ECO:0000256" key="1">
    <source>
        <dbReference type="ARBA" id="ARBA00004533"/>
    </source>
</evidence>
<protein>
    <submittedName>
        <fullName evidence="10">Paraquat-inducible protein B</fullName>
    </submittedName>
</protein>
<reference evidence="10 11" key="1">
    <citation type="submission" date="2023-07" db="EMBL/GenBank/DDBJ databases">
        <title>Genomic Encyclopedia of Type Strains, Phase IV (KMG-IV): sequencing the most valuable type-strain genomes for metagenomic binning, comparative biology and taxonomic classification.</title>
        <authorList>
            <person name="Goeker M."/>
        </authorList>
    </citation>
    <scope>NUCLEOTIDE SEQUENCE [LARGE SCALE GENOMIC DNA]</scope>
    <source>
        <strain evidence="10 11">DSM 19922</strain>
    </source>
</reference>
<feature type="domain" description="Mce/MlaD" evidence="9">
    <location>
        <begin position="184"/>
        <end position="244"/>
    </location>
</feature>
<evidence type="ECO:0000256" key="3">
    <source>
        <dbReference type="ARBA" id="ARBA00022519"/>
    </source>
</evidence>
<name>A0ABU0MLS7_9PROT</name>
<dbReference type="EMBL" id="JAUSVU010000011">
    <property type="protein sequence ID" value="MDQ0534420.1"/>
    <property type="molecule type" value="Genomic_DNA"/>
</dbReference>
<evidence type="ECO:0000256" key="5">
    <source>
        <dbReference type="ARBA" id="ARBA00022989"/>
    </source>
</evidence>
<feature type="compositionally biased region" description="Basic and acidic residues" evidence="7">
    <location>
        <begin position="427"/>
        <end position="442"/>
    </location>
</feature>
<feature type="domain" description="Mce/MlaD" evidence="9">
    <location>
        <begin position="70"/>
        <end position="161"/>
    </location>
</feature>
<keyword evidence="3" id="KW-0997">Cell inner membrane</keyword>
<dbReference type="InterPro" id="IPR051800">
    <property type="entry name" value="PqiA-PqiB_transport"/>
</dbReference>
<dbReference type="PANTHER" id="PTHR30462:SF0">
    <property type="entry name" value="INTERMEMBRANE TRANSPORT PROTEIN YEBT"/>
    <property type="match status" value="1"/>
</dbReference>
<feature type="compositionally biased region" description="Basic and acidic residues" evidence="7">
    <location>
        <begin position="1"/>
        <end position="22"/>
    </location>
</feature>
<keyword evidence="6 8" id="KW-0472">Membrane</keyword>
<keyword evidence="11" id="KW-1185">Reference proteome</keyword>